<dbReference type="EMBL" id="CP000527">
    <property type="protein sequence ID" value="ABM28436.1"/>
    <property type="molecule type" value="Genomic_DNA"/>
</dbReference>
<protein>
    <recommendedName>
        <fullName evidence="4">Pseudouridine synthase</fullName>
        <ecNumber evidence="4">5.4.99.-</ecNumber>
    </recommendedName>
</protein>
<dbReference type="InterPro" id="IPR018496">
    <property type="entry name" value="PsdUridine_synth_RsuA/RluB_CS"/>
</dbReference>
<dbReference type="GO" id="GO:0000455">
    <property type="term" value="P:enzyme-directed rRNA pseudouridine synthesis"/>
    <property type="evidence" value="ECO:0007669"/>
    <property type="project" value="UniProtKB-ARBA"/>
</dbReference>
<dbReference type="CDD" id="cd00165">
    <property type="entry name" value="S4"/>
    <property type="match status" value="1"/>
</dbReference>
<dbReference type="RefSeq" id="WP_011792245.1">
    <property type="nucleotide sequence ID" value="NC_008751.1"/>
</dbReference>
<dbReference type="InterPro" id="IPR036986">
    <property type="entry name" value="S4_RNA-bd_sf"/>
</dbReference>
<dbReference type="InterPro" id="IPR020103">
    <property type="entry name" value="PsdUridine_synth_cat_dom_sf"/>
</dbReference>
<dbReference type="InterPro" id="IPR000748">
    <property type="entry name" value="PsdUridine_synth_RsuA/RluB/E/F"/>
</dbReference>
<dbReference type="AlphaFoldDB" id="A0A0H3A8L9"/>
<gene>
    <name evidence="7" type="ordered locus">Dvul_1418</name>
</gene>
<sequence length="292" mass="32551">MKHDSPRQGDSRSTRQHTSPRKRAAVPHVPAPQAGTSPDEVEDGGTRLNKALSGAGVCSRRQADTFIAGGKVRVNGEVVTEMGRRVFPATDRIEVEGRLLACGEALNRHRHTYVMLNKPVQVVSTVRDPQGRTTILDILPDDLKTVRLYPVGRLDFFSEGLLLLTDDGDLTHRLTHPKWHLPKYYRVLVREDIPPAALTAMRSGMTLAEGDRVAPVEAYIIDRSEYGVELEMVLHQGINRQIRRMCRDLGLTVLRLLRIQQGPVELGNLSRGSCRRLEDHEVKALRKAAGLS</sequence>
<dbReference type="SMART" id="SM00363">
    <property type="entry name" value="S4"/>
    <property type="match status" value="1"/>
</dbReference>
<keyword evidence="2 4" id="KW-0413">Isomerase</keyword>
<name>A0A0H3A8L9_NITV4</name>
<reference evidence="8" key="1">
    <citation type="journal article" date="2009" name="Environ. Microbiol.">
        <title>Contribution of mobile genetic elements to Desulfovibrio vulgaris genome plasticity.</title>
        <authorList>
            <person name="Walker C.B."/>
            <person name="Stolyar S."/>
            <person name="Chivian D."/>
            <person name="Pinel N."/>
            <person name="Gabster J.A."/>
            <person name="Dehal P.S."/>
            <person name="He Z."/>
            <person name="Yang Z.K."/>
            <person name="Yen H.C."/>
            <person name="Zhou J."/>
            <person name="Wall J.D."/>
            <person name="Hazen T.C."/>
            <person name="Arkin A.P."/>
            <person name="Stahl D.A."/>
        </authorList>
    </citation>
    <scope>NUCLEOTIDE SEQUENCE [LARGE SCALE GENOMIC DNA]</scope>
    <source>
        <strain evidence="8">DP4</strain>
    </source>
</reference>
<organism evidence="7 8">
    <name type="scientific">Nitratidesulfovibrio vulgaris (strain DP4)</name>
    <name type="common">Desulfovibrio vulgaris</name>
    <dbReference type="NCBI Taxonomy" id="391774"/>
    <lineage>
        <taxon>Bacteria</taxon>
        <taxon>Pseudomonadati</taxon>
        <taxon>Thermodesulfobacteriota</taxon>
        <taxon>Desulfovibrionia</taxon>
        <taxon>Desulfovibrionales</taxon>
        <taxon>Desulfovibrionaceae</taxon>
        <taxon>Nitratidesulfovibrio</taxon>
    </lineage>
</organism>
<dbReference type="Gene3D" id="3.30.70.580">
    <property type="entry name" value="Pseudouridine synthase I, catalytic domain, N-terminal subdomain"/>
    <property type="match status" value="1"/>
</dbReference>
<dbReference type="InterPro" id="IPR002942">
    <property type="entry name" value="S4_RNA-bd"/>
</dbReference>
<evidence type="ECO:0000256" key="2">
    <source>
        <dbReference type="ARBA" id="ARBA00023235"/>
    </source>
</evidence>
<dbReference type="Pfam" id="PF00849">
    <property type="entry name" value="PseudoU_synth_2"/>
    <property type="match status" value="1"/>
</dbReference>
<keyword evidence="3" id="KW-0694">RNA-binding</keyword>
<feature type="compositionally biased region" description="Basic residues" evidence="5">
    <location>
        <begin position="14"/>
        <end position="25"/>
    </location>
</feature>
<feature type="domain" description="RNA-binding S4" evidence="6">
    <location>
        <begin position="46"/>
        <end position="104"/>
    </location>
</feature>
<evidence type="ECO:0000256" key="4">
    <source>
        <dbReference type="RuleBase" id="RU003887"/>
    </source>
</evidence>
<dbReference type="Gene3D" id="3.30.70.1560">
    <property type="entry name" value="Alpha-L RNA-binding motif"/>
    <property type="match status" value="1"/>
</dbReference>
<dbReference type="NCBIfam" id="TIGR00093">
    <property type="entry name" value="pseudouridine synthase"/>
    <property type="match status" value="1"/>
</dbReference>
<dbReference type="Pfam" id="PF01479">
    <property type="entry name" value="S4"/>
    <property type="match status" value="1"/>
</dbReference>
<dbReference type="FunFam" id="3.10.290.10:FF:000003">
    <property type="entry name" value="Pseudouridine synthase"/>
    <property type="match status" value="1"/>
</dbReference>
<dbReference type="InterPro" id="IPR020094">
    <property type="entry name" value="TruA/RsuA/RluB/E/F_N"/>
</dbReference>
<dbReference type="Gene3D" id="3.10.290.10">
    <property type="entry name" value="RNA-binding S4 domain"/>
    <property type="match status" value="1"/>
</dbReference>
<evidence type="ECO:0000256" key="1">
    <source>
        <dbReference type="ARBA" id="ARBA00008348"/>
    </source>
</evidence>
<evidence type="ECO:0000259" key="6">
    <source>
        <dbReference type="SMART" id="SM00363"/>
    </source>
</evidence>
<dbReference type="HOGENOM" id="CLU_024979_1_2_7"/>
<dbReference type="KEGG" id="dvl:Dvul_1418"/>
<dbReference type="SUPFAM" id="SSF55120">
    <property type="entry name" value="Pseudouridine synthase"/>
    <property type="match status" value="1"/>
</dbReference>
<feature type="region of interest" description="Disordered" evidence="5">
    <location>
        <begin position="1"/>
        <end position="45"/>
    </location>
</feature>
<accession>A0A0H3A8L9</accession>
<dbReference type="Proteomes" id="UP000009173">
    <property type="component" value="Chromosome"/>
</dbReference>
<feature type="compositionally biased region" description="Basic and acidic residues" evidence="5">
    <location>
        <begin position="1"/>
        <end position="13"/>
    </location>
</feature>
<comment type="similarity">
    <text evidence="1 4">Belongs to the pseudouridine synthase RsuA family.</text>
</comment>
<dbReference type="PANTHER" id="PTHR47683">
    <property type="entry name" value="PSEUDOURIDINE SYNTHASE FAMILY PROTEIN-RELATED"/>
    <property type="match status" value="1"/>
</dbReference>
<evidence type="ECO:0000313" key="7">
    <source>
        <dbReference type="EMBL" id="ABM28436.1"/>
    </source>
</evidence>
<dbReference type="CDD" id="cd02870">
    <property type="entry name" value="PseudoU_synth_RsuA_like"/>
    <property type="match status" value="1"/>
</dbReference>
<proteinExistence type="inferred from homology"/>
<dbReference type="EC" id="5.4.99.-" evidence="4"/>
<dbReference type="GO" id="GO:0003723">
    <property type="term" value="F:RNA binding"/>
    <property type="evidence" value="ECO:0007669"/>
    <property type="project" value="UniProtKB-KW"/>
</dbReference>
<evidence type="ECO:0000256" key="3">
    <source>
        <dbReference type="PROSITE-ProRule" id="PRU00182"/>
    </source>
</evidence>
<dbReference type="GO" id="GO:0120159">
    <property type="term" value="F:rRNA pseudouridine synthase activity"/>
    <property type="evidence" value="ECO:0007669"/>
    <property type="project" value="UniProtKB-ARBA"/>
</dbReference>
<dbReference type="PANTHER" id="PTHR47683:SF2">
    <property type="entry name" value="RNA-BINDING S4 DOMAIN-CONTAINING PROTEIN"/>
    <property type="match status" value="1"/>
</dbReference>
<dbReference type="InterPro" id="IPR006145">
    <property type="entry name" value="PsdUridine_synth_RsuA/RluA"/>
</dbReference>
<evidence type="ECO:0000256" key="5">
    <source>
        <dbReference type="SAM" id="MobiDB-lite"/>
    </source>
</evidence>
<dbReference type="PROSITE" id="PS50889">
    <property type="entry name" value="S4"/>
    <property type="match status" value="1"/>
</dbReference>
<dbReference type="PROSITE" id="PS01149">
    <property type="entry name" value="PSI_RSU"/>
    <property type="match status" value="1"/>
</dbReference>
<dbReference type="InterPro" id="IPR050343">
    <property type="entry name" value="RsuA_PseudoU_synthase"/>
</dbReference>
<dbReference type="InterPro" id="IPR042092">
    <property type="entry name" value="PsdUridine_s_RsuA/RluB/E/F_cat"/>
</dbReference>
<dbReference type="SUPFAM" id="SSF55174">
    <property type="entry name" value="Alpha-L RNA-binding motif"/>
    <property type="match status" value="1"/>
</dbReference>
<evidence type="ECO:0000313" key="8">
    <source>
        <dbReference type="Proteomes" id="UP000009173"/>
    </source>
</evidence>